<proteinExistence type="inferred from homology"/>
<dbReference type="NCBIfam" id="TIGR00096">
    <property type="entry name" value="16S rRNA (cytidine(1402)-2'-O)-methyltransferase"/>
    <property type="match status" value="1"/>
</dbReference>
<dbReference type="Proteomes" id="UP000266091">
    <property type="component" value="Unassembled WGS sequence"/>
</dbReference>
<dbReference type="EMBL" id="BGZJ01000001">
    <property type="protein sequence ID" value="GBO93316.1"/>
    <property type="molecule type" value="Genomic_DNA"/>
</dbReference>
<protein>
    <recommendedName>
        <fullName evidence="6">Ribosomal RNA small subunit methyltransferase I</fullName>
        <ecNumber evidence="6">2.1.1.198</ecNumber>
    </recommendedName>
    <alternativeName>
        <fullName evidence="6">16S rRNA 2'-O-ribose C1402 methyltransferase</fullName>
    </alternativeName>
    <alternativeName>
        <fullName evidence="6">rRNA (cytidine-2'-O-)-methyltransferase RsmI</fullName>
    </alternativeName>
</protein>
<dbReference type="EC" id="2.1.1.198" evidence="6"/>
<evidence type="ECO:0000259" key="7">
    <source>
        <dbReference type="Pfam" id="PF00590"/>
    </source>
</evidence>
<evidence type="ECO:0000256" key="4">
    <source>
        <dbReference type="ARBA" id="ARBA00022679"/>
    </source>
</evidence>
<dbReference type="InterPro" id="IPR035996">
    <property type="entry name" value="4pyrrol_Methylase_sf"/>
</dbReference>
<comment type="similarity">
    <text evidence="6">Belongs to the methyltransferase superfamily. RsmI family.</text>
</comment>
<dbReference type="Gene3D" id="3.40.1010.10">
    <property type="entry name" value="Cobalt-precorrin-4 Transmethylase, Domain 1"/>
    <property type="match status" value="1"/>
</dbReference>
<keyword evidence="4 6" id="KW-0808">Transferase</keyword>
<dbReference type="InterPro" id="IPR014777">
    <property type="entry name" value="4pyrrole_Mease_sub1"/>
</dbReference>
<dbReference type="InterPro" id="IPR014776">
    <property type="entry name" value="4pyrrole_Mease_sub2"/>
</dbReference>
<comment type="function">
    <text evidence="6">Catalyzes the 2'-O-methylation of the ribose of cytidine 1402 (C1402) in 16S rRNA.</text>
</comment>
<evidence type="ECO:0000259" key="8">
    <source>
        <dbReference type="Pfam" id="PF23016"/>
    </source>
</evidence>
<keyword evidence="3 6" id="KW-0489">Methyltransferase</keyword>
<comment type="catalytic activity">
    <reaction evidence="6">
        <text>cytidine(1402) in 16S rRNA + S-adenosyl-L-methionine = 2'-O-methylcytidine(1402) in 16S rRNA + S-adenosyl-L-homocysteine + H(+)</text>
        <dbReference type="Rhea" id="RHEA:42924"/>
        <dbReference type="Rhea" id="RHEA-COMP:10285"/>
        <dbReference type="Rhea" id="RHEA-COMP:10286"/>
        <dbReference type="ChEBI" id="CHEBI:15378"/>
        <dbReference type="ChEBI" id="CHEBI:57856"/>
        <dbReference type="ChEBI" id="CHEBI:59789"/>
        <dbReference type="ChEBI" id="CHEBI:74495"/>
        <dbReference type="ChEBI" id="CHEBI:82748"/>
        <dbReference type="EC" id="2.1.1.198"/>
    </reaction>
</comment>
<dbReference type="Pfam" id="PF23016">
    <property type="entry name" value="RsmI_C"/>
    <property type="match status" value="1"/>
</dbReference>
<dbReference type="AlphaFoldDB" id="A0A388SAS9"/>
<dbReference type="PANTHER" id="PTHR46111">
    <property type="entry name" value="RIBOSOMAL RNA SMALL SUBUNIT METHYLTRANSFERASE I"/>
    <property type="match status" value="1"/>
</dbReference>
<evidence type="ECO:0000313" key="9">
    <source>
        <dbReference type="EMBL" id="GBO93316.1"/>
    </source>
</evidence>
<name>A0A388SAS9_9BURK</name>
<gene>
    <name evidence="6 9" type="primary">rsmI</name>
    <name evidence="9" type="ORF">MESMUL_06700</name>
</gene>
<dbReference type="GO" id="GO:0070677">
    <property type="term" value="F:rRNA (cytosine-2'-O-)-methyltransferase activity"/>
    <property type="evidence" value="ECO:0007669"/>
    <property type="project" value="UniProtKB-UniRule"/>
</dbReference>
<dbReference type="PANTHER" id="PTHR46111:SF1">
    <property type="entry name" value="RIBOSOMAL RNA SMALL SUBUNIT METHYLTRANSFERASE I"/>
    <property type="match status" value="1"/>
</dbReference>
<organism evidence="9 10">
    <name type="scientific">Mesosutterella multiformis</name>
    <dbReference type="NCBI Taxonomy" id="2259133"/>
    <lineage>
        <taxon>Bacteria</taxon>
        <taxon>Pseudomonadati</taxon>
        <taxon>Pseudomonadota</taxon>
        <taxon>Betaproteobacteria</taxon>
        <taxon>Burkholderiales</taxon>
        <taxon>Sutterellaceae</taxon>
        <taxon>Mesosutterella</taxon>
    </lineage>
</organism>
<dbReference type="RefSeq" id="WP_235005600.1">
    <property type="nucleotide sequence ID" value="NZ_BGZJ01000001.1"/>
</dbReference>
<dbReference type="Gene3D" id="3.30.950.10">
    <property type="entry name" value="Methyltransferase, Cobalt-precorrin-4 Transmethylase, Domain 2"/>
    <property type="match status" value="1"/>
</dbReference>
<evidence type="ECO:0000256" key="2">
    <source>
        <dbReference type="ARBA" id="ARBA00022552"/>
    </source>
</evidence>
<dbReference type="SUPFAM" id="SSF53790">
    <property type="entry name" value="Tetrapyrrole methylase"/>
    <property type="match status" value="1"/>
</dbReference>
<keyword evidence="10" id="KW-1185">Reference proteome</keyword>
<keyword evidence="1 6" id="KW-0963">Cytoplasm</keyword>
<dbReference type="Pfam" id="PF00590">
    <property type="entry name" value="TP_methylase"/>
    <property type="match status" value="1"/>
</dbReference>
<dbReference type="PIRSF" id="PIRSF005917">
    <property type="entry name" value="MTase_YraL"/>
    <property type="match status" value="1"/>
</dbReference>
<evidence type="ECO:0000256" key="1">
    <source>
        <dbReference type="ARBA" id="ARBA00022490"/>
    </source>
</evidence>
<evidence type="ECO:0000313" key="10">
    <source>
        <dbReference type="Proteomes" id="UP000266091"/>
    </source>
</evidence>
<evidence type="ECO:0000256" key="6">
    <source>
        <dbReference type="HAMAP-Rule" id="MF_01877"/>
    </source>
</evidence>
<keyword evidence="5 6" id="KW-0949">S-adenosyl-L-methionine</keyword>
<comment type="subcellular location">
    <subcellularLocation>
        <location evidence="6">Cytoplasm</location>
    </subcellularLocation>
</comment>
<dbReference type="CDD" id="cd11648">
    <property type="entry name" value="RsmI"/>
    <property type="match status" value="1"/>
</dbReference>
<accession>A0A388SAS9</accession>
<sequence>MQEALEQWKQMAWARESGIGEQEFPAGALYIVGLPIGNAADITIRALWTLAIADCVAAEDTRQTQKILSRYGITTHEISVREFNEVTGAQTIIERLKNGERVALVTDAGTPAVSDPGALVVKIVLDAGFRVIPVPGASAVITALSASGLTAKTFTFVGFVPPQAKARRETLSRYASRGDAFVLYEAPHRIQALLRDLGSALEPGRRVVVAREITKRFESFTPLAAGDLAAWADAHEPRGEYAILIDEAEKKESEMGEEVLAWVREIAKELPASKTAALVSRVTGLPRDTVYQSVLRSQGKAE</sequence>
<evidence type="ECO:0000256" key="5">
    <source>
        <dbReference type="ARBA" id="ARBA00022691"/>
    </source>
</evidence>
<feature type="domain" description="Tetrapyrrole methylase" evidence="7">
    <location>
        <begin position="29"/>
        <end position="225"/>
    </location>
</feature>
<dbReference type="InterPro" id="IPR053910">
    <property type="entry name" value="RsmI_HTH"/>
</dbReference>
<dbReference type="GO" id="GO:0005737">
    <property type="term" value="C:cytoplasm"/>
    <property type="evidence" value="ECO:0007669"/>
    <property type="project" value="UniProtKB-SubCell"/>
</dbReference>
<evidence type="ECO:0000256" key="3">
    <source>
        <dbReference type="ARBA" id="ARBA00022603"/>
    </source>
</evidence>
<comment type="caution">
    <text evidence="9">The sequence shown here is derived from an EMBL/GenBank/DDBJ whole genome shotgun (WGS) entry which is preliminary data.</text>
</comment>
<keyword evidence="2 6" id="KW-0698">rRNA processing</keyword>
<dbReference type="InterPro" id="IPR000878">
    <property type="entry name" value="4pyrrol_Mease"/>
</dbReference>
<dbReference type="InterPro" id="IPR008189">
    <property type="entry name" value="rRNA_ssu_MeTfrase_I"/>
</dbReference>
<reference evidence="9 10" key="1">
    <citation type="journal article" date="2018" name="Int. J. Syst. Evol. Microbiol.">
        <title>Mesosutterella multiformis gen. nov., sp. nov., a member of the family Sutterellaceae and Sutterella megalosphaeroides sp. nov., isolated from human faeces.</title>
        <authorList>
            <person name="Sakamoto M."/>
            <person name="Ikeyama N."/>
            <person name="Kunihiro T."/>
            <person name="Iino T."/>
            <person name="Yuki M."/>
            <person name="Ohkuma M."/>
        </authorList>
    </citation>
    <scope>NUCLEOTIDE SEQUENCE [LARGE SCALE GENOMIC DNA]</scope>
    <source>
        <strain evidence="9 10">4NBBH2</strain>
    </source>
</reference>
<feature type="domain" description="RsmI HTH" evidence="8">
    <location>
        <begin position="256"/>
        <end position="295"/>
    </location>
</feature>
<accession>A0A401LK28</accession>
<dbReference type="HAMAP" id="MF_01877">
    <property type="entry name" value="16SrRNA_methyltr_I"/>
    <property type="match status" value="1"/>
</dbReference>